<name>A0ABX5ET02_9BACL</name>
<dbReference type="Pfam" id="PF01266">
    <property type="entry name" value="DAO"/>
    <property type="match status" value="1"/>
</dbReference>
<evidence type="ECO:0000256" key="5">
    <source>
        <dbReference type="ARBA" id="ARBA00050018"/>
    </source>
</evidence>
<dbReference type="RefSeq" id="WP_106341443.1">
    <property type="nucleotide sequence ID" value="NZ_PVTZ01000001.1"/>
</dbReference>
<dbReference type="NCBIfam" id="TIGR02352">
    <property type="entry name" value="thiamin_ThiO"/>
    <property type="match status" value="1"/>
</dbReference>
<dbReference type="Gene3D" id="3.30.9.10">
    <property type="entry name" value="D-Amino Acid Oxidase, subunit A, domain 2"/>
    <property type="match status" value="1"/>
</dbReference>
<evidence type="ECO:0000313" key="8">
    <source>
        <dbReference type="Proteomes" id="UP000238836"/>
    </source>
</evidence>
<dbReference type="InterPro" id="IPR006076">
    <property type="entry name" value="FAD-dep_OxRdtase"/>
</dbReference>
<gene>
    <name evidence="7" type="ORF">CLV36_101190</name>
</gene>
<sequence>MQTAEVLIIGGGVMGCSIAFHLARRGIKSVVVERDAIGSHASSAAAGMLGAQVEMDEPGPLTDFCLQSRSMFPALQAELLERTGVDIELNRAGLLKVARFDEDVKRLRERQAWQTAYGQTARWLEPEECLALEPSLHPEVRGGLYLPEDWQVSAPKLTQALAAAAQRLGANLVEGTEVRAIERSPNGTWHVDTAQRHWIADWIVITAGVWSQSIAEKLGWHLPMTPVKGESLALRPKEPLFSRTLFGPECYLVPKANGEIIVGATERDGAWDEEVTAEAVQRLLQSAFNLVPRLRDSLHTRSWAGLRPGTPNRVPYVGQLGDENRAVIATGHYRNGILLSAATGDAVARLLLGEPAPELAAFAPMSQADVQKWEEG</sequence>
<evidence type="ECO:0000256" key="4">
    <source>
        <dbReference type="ARBA" id="ARBA00049872"/>
    </source>
</evidence>
<evidence type="ECO:0000256" key="1">
    <source>
        <dbReference type="ARBA" id="ARBA00004948"/>
    </source>
</evidence>
<comment type="pathway">
    <text evidence="1">Cofactor biosynthesis; thiamine diphosphate biosynthesis.</text>
</comment>
<evidence type="ECO:0000256" key="3">
    <source>
        <dbReference type="ARBA" id="ARBA00023002"/>
    </source>
</evidence>
<dbReference type="PANTHER" id="PTHR13847:SF289">
    <property type="entry name" value="GLYCINE OXIDASE"/>
    <property type="match status" value="1"/>
</dbReference>
<evidence type="ECO:0000313" key="7">
    <source>
        <dbReference type="EMBL" id="PRZ17097.1"/>
    </source>
</evidence>
<dbReference type="SUPFAM" id="SSF54373">
    <property type="entry name" value="FAD-linked reductases, C-terminal domain"/>
    <property type="match status" value="1"/>
</dbReference>
<feature type="domain" description="FAD dependent oxidoreductase" evidence="6">
    <location>
        <begin position="6"/>
        <end position="350"/>
    </location>
</feature>
<dbReference type="InterPro" id="IPR012727">
    <property type="entry name" value="Gly_oxidase_ThiO"/>
</dbReference>
<keyword evidence="8" id="KW-1185">Reference proteome</keyword>
<reference evidence="7 8" key="1">
    <citation type="submission" date="2018-03" db="EMBL/GenBank/DDBJ databases">
        <title>Genomic Encyclopedia of Archaeal and Bacterial Type Strains, Phase II (KMG-II): from individual species to whole genera.</title>
        <authorList>
            <person name="Goeker M."/>
        </authorList>
    </citation>
    <scope>NUCLEOTIDE SEQUENCE [LARGE SCALE GENOMIC DNA]</scope>
    <source>
        <strain evidence="7 8">RHA1</strain>
    </source>
</reference>
<keyword evidence="3" id="KW-0560">Oxidoreductase</keyword>
<evidence type="ECO:0000259" key="6">
    <source>
        <dbReference type="Pfam" id="PF01266"/>
    </source>
</evidence>
<dbReference type="PANTHER" id="PTHR13847">
    <property type="entry name" value="SARCOSINE DEHYDROGENASE-RELATED"/>
    <property type="match status" value="1"/>
</dbReference>
<dbReference type="EC" id="1.4.3.19" evidence="5"/>
<dbReference type="EMBL" id="PVTZ01000001">
    <property type="protein sequence ID" value="PRZ17097.1"/>
    <property type="molecule type" value="Genomic_DNA"/>
</dbReference>
<evidence type="ECO:0000256" key="2">
    <source>
        <dbReference type="ARBA" id="ARBA00022977"/>
    </source>
</evidence>
<accession>A0ABX5ET02</accession>
<dbReference type="SUPFAM" id="SSF51905">
    <property type="entry name" value="FAD/NAD(P)-binding domain"/>
    <property type="match status" value="1"/>
</dbReference>
<dbReference type="InterPro" id="IPR036188">
    <property type="entry name" value="FAD/NAD-bd_sf"/>
</dbReference>
<keyword evidence="2" id="KW-0784">Thiamine biosynthesis</keyword>
<comment type="catalytic activity">
    <reaction evidence="4">
        <text>glycine + O2 + H2O = glyoxylate + H2O2 + NH4(+)</text>
        <dbReference type="Rhea" id="RHEA:11532"/>
        <dbReference type="ChEBI" id="CHEBI:15377"/>
        <dbReference type="ChEBI" id="CHEBI:15379"/>
        <dbReference type="ChEBI" id="CHEBI:16240"/>
        <dbReference type="ChEBI" id="CHEBI:28938"/>
        <dbReference type="ChEBI" id="CHEBI:36655"/>
        <dbReference type="ChEBI" id="CHEBI:57305"/>
        <dbReference type="EC" id="1.4.3.19"/>
    </reaction>
</comment>
<dbReference type="Proteomes" id="UP000238836">
    <property type="component" value="Unassembled WGS sequence"/>
</dbReference>
<dbReference type="Gene3D" id="3.50.50.60">
    <property type="entry name" value="FAD/NAD(P)-binding domain"/>
    <property type="match status" value="1"/>
</dbReference>
<protein>
    <recommendedName>
        <fullName evidence="5">glycine oxidase</fullName>
        <ecNumber evidence="5">1.4.3.19</ecNumber>
    </recommendedName>
</protein>
<comment type="caution">
    <text evidence="7">The sequence shown here is derived from an EMBL/GenBank/DDBJ whole genome shotgun (WGS) entry which is preliminary data.</text>
</comment>
<organism evidence="7 8">
    <name type="scientific">Laceyella sediminis</name>
    <dbReference type="NCBI Taxonomy" id="573074"/>
    <lineage>
        <taxon>Bacteria</taxon>
        <taxon>Bacillati</taxon>
        <taxon>Bacillota</taxon>
        <taxon>Bacilli</taxon>
        <taxon>Bacillales</taxon>
        <taxon>Thermoactinomycetaceae</taxon>
        <taxon>Laceyella</taxon>
    </lineage>
</organism>
<proteinExistence type="predicted"/>